<evidence type="ECO:0000259" key="3">
    <source>
        <dbReference type="PROSITE" id="PS50110"/>
    </source>
</evidence>
<feature type="domain" description="Response regulatory" evidence="3">
    <location>
        <begin position="3"/>
        <end position="119"/>
    </location>
</feature>
<comment type="caution">
    <text evidence="4">The sequence shown here is derived from an EMBL/GenBank/DDBJ whole genome shotgun (WGS) entry which is preliminary data.</text>
</comment>
<evidence type="ECO:0000256" key="1">
    <source>
        <dbReference type="ARBA" id="ARBA00022553"/>
    </source>
</evidence>
<evidence type="ECO:0000313" key="4">
    <source>
        <dbReference type="EMBL" id="NER29550.1"/>
    </source>
</evidence>
<dbReference type="GO" id="GO:0000160">
    <property type="term" value="P:phosphorelay signal transduction system"/>
    <property type="evidence" value="ECO:0007669"/>
    <property type="project" value="InterPro"/>
</dbReference>
<protein>
    <submittedName>
        <fullName evidence="4">Response regulator</fullName>
    </submittedName>
</protein>
<dbReference type="InterPro" id="IPR001789">
    <property type="entry name" value="Sig_transdc_resp-reg_receiver"/>
</dbReference>
<feature type="modified residue" description="4-aspartylphosphate" evidence="2">
    <location>
        <position position="52"/>
    </location>
</feature>
<dbReference type="PANTHER" id="PTHR44591">
    <property type="entry name" value="STRESS RESPONSE REGULATOR PROTEIN 1"/>
    <property type="match status" value="1"/>
</dbReference>
<dbReference type="Pfam" id="PF00072">
    <property type="entry name" value="Response_reg"/>
    <property type="match status" value="1"/>
</dbReference>
<organism evidence="4">
    <name type="scientific">Symploca sp. SIO1C4</name>
    <dbReference type="NCBI Taxonomy" id="2607765"/>
    <lineage>
        <taxon>Bacteria</taxon>
        <taxon>Bacillati</taxon>
        <taxon>Cyanobacteriota</taxon>
        <taxon>Cyanophyceae</taxon>
        <taxon>Coleofasciculales</taxon>
        <taxon>Coleofasciculaceae</taxon>
        <taxon>Symploca</taxon>
    </lineage>
</organism>
<evidence type="ECO:0000256" key="2">
    <source>
        <dbReference type="PROSITE-ProRule" id="PRU00169"/>
    </source>
</evidence>
<dbReference type="InterPro" id="IPR011006">
    <property type="entry name" value="CheY-like_superfamily"/>
</dbReference>
<proteinExistence type="predicted"/>
<sequence>MRRVLLIDDNRFQLEFMATYLRQSGYSVIMITNPKEALAVAIEAQPNLIITDVVMKGLSGFELCRCLKKNAVTARLPVIICSSKDQEIDRIWGLRQGAHAYLTKPFSPQQLIRTVNEVLARANRQHQRQSSKQLSP</sequence>
<reference evidence="4" key="1">
    <citation type="submission" date="2019-11" db="EMBL/GenBank/DDBJ databases">
        <title>Genomic insights into an expanded diversity of filamentous marine cyanobacteria reveals the extraordinary biosynthetic potential of Moorea and Okeania.</title>
        <authorList>
            <person name="Ferreira Leao T."/>
            <person name="Wang M."/>
            <person name="Moss N."/>
            <person name="Da Silva R."/>
            <person name="Sanders J."/>
            <person name="Nurk S."/>
            <person name="Gurevich A."/>
            <person name="Humphrey G."/>
            <person name="Reher R."/>
            <person name="Zhu Q."/>
            <person name="Belda-Ferre P."/>
            <person name="Glukhov E."/>
            <person name="Rex R."/>
            <person name="Dorrestein P.C."/>
            <person name="Knight R."/>
            <person name="Pevzner P."/>
            <person name="Gerwick W.H."/>
            <person name="Gerwick L."/>
        </authorList>
    </citation>
    <scope>NUCLEOTIDE SEQUENCE</scope>
    <source>
        <strain evidence="4">SIO1C4</strain>
    </source>
</reference>
<dbReference type="InterPro" id="IPR050595">
    <property type="entry name" value="Bact_response_regulator"/>
</dbReference>
<gene>
    <name evidence="4" type="ORF">F6J89_18480</name>
</gene>
<dbReference type="CDD" id="cd17574">
    <property type="entry name" value="REC_OmpR"/>
    <property type="match status" value="1"/>
</dbReference>
<dbReference type="AlphaFoldDB" id="A0A6B3ND82"/>
<accession>A0A6B3ND82</accession>
<dbReference type="PANTHER" id="PTHR44591:SF3">
    <property type="entry name" value="RESPONSE REGULATORY DOMAIN-CONTAINING PROTEIN"/>
    <property type="match status" value="1"/>
</dbReference>
<name>A0A6B3ND82_9CYAN</name>
<dbReference type="PROSITE" id="PS50110">
    <property type="entry name" value="RESPONSE_REGULATORY"/>
    <property type="match status" value="1"/>
</dbReference>
<keyword evidence="1 2" id="KW-0597">Phosphoprotein</keyword>
<dbReference type="SUPFAM" id="SSF52172">
    <property type="entry name" value="CheY-like"/>
    <property type="match status" value="1"/>
</dbReference>
<dbReference type="SMART" id="SM00448">
    <property type="entry name" value="REC"/>
    <property type="match status" value="1"/>
</dbReference>
<dbReference type="EMBL" id="JAAHFQ010000387">
    <property type="protein sequence ID" value="NER29550.1"/>
    <property type="molecule type" value="Genomic_DNA"/>
</dbReference>
<dbReference type="Gene3D" id="3.40.50.2300">
    <property type="match status" value="1"/>
</dbReference>